<sequence>MWLFCAENRTVYLRNSVLDGGSGSNLKPSQQQSGALWGFGSDSPDSSATPPQLRAGSHLPCPRRGSEALRAEGGGLPLRELLAAGAEGKHLSPAGPGGQSHRSSARAVRTHCLCGNRCLGFR</sequence>
<evidence type="ECO:0000313" key="3">
    <source>
        <dbReference type="Proteomes" id="UP001176941"/>
    </source>
</evidence>
<feature type="region of interest" description="Disordered" evidence="1">
    <location>
        <begin position="87"/>
        <end position="106"/>
    </location>
</feature>
<dbReference type="EMBL" id="OX459964">
    <property type="protein sequence ID" value="CAI9169036.1"/>
    <property type="molecule type" value="Genomic_DNA"/>
</dbReference>
<evidence type="ECO:0000313" key="2">
    <source>
        <dbReference type="EMBL" id="CAI9169036.1"/>
    </source>
</evidence>
<reference evidence="2" key="1">
    <citation type="submission" date="2023-04" db="EMBL/GenBank/DDBJ databases">
        <authorList>
            <consortium name="ELIXIR-Norway"/>
        </authorList>
    </citation>
    <scope>NUCLEOTIDE SEQUENCE [LARGE SCALE GENOMIC DNA]</scope>
</reference>
<organism evidence="2 3">
    <name type="scientific">Rangifer tarandus platyrhynchus</name>
    <name type="common">Svalbard reindeer</name>
    <dbReference type="NCBI Taxonomy" id="3082113"/>
    <lineage>
        <taxon>Eukaryota</taxon>
        <taxon>Metazoa</taxon>
        <taxon>Chordata</taxon>
        <taxon>Craniata</taxon>
        <taxon>Vertebrata</taxon>
        <taxon>Euteleostomi</taxon>
        <taxon>Mammalia</taxon>
        <taxon>Eutheria</taxon>
        <taxon>Laurasiatheria</taxon>
        <taxon>Artiodactyla</taxon>
        <taxon>Ruminantia</taxon>
        <taxon>Pecora</taxon>
        <taxon>Cervidae</taxon>
        <taxon>Odocoileinae</taxon>
        <taxon>Rangifer</taxon>
    </lineage>
</organism>
<proteinExistence type="predicted"/>
<gene>
    <name evidence="2" type="ORF">MRATA1EN1_LOCUS17998</name>
</gene>
<evidence type="ECO:0000256" key="1">
    <source>
        <dbReference type="SAM" id="MobiDB-lite"/>
    </source>
</evidence>
<name>A0ABN8ZA16_RANTA</name>
<protein>
    <submittedName>
        <fullName evidence="2">Uncharacterized protein</fullName>
    </submittedName>
</protein>
<feature type="compositionally biased region" description="Polar residues" evidence="1">
    <location>
        <begin position="24"/>
        <end position="34"/>
    </location>
</feature>
<accession>A0ABN8ZA16</accession>
<dbReference type="Proteomes" id="UP001176941">
    <property type="component" value="Chromosome 28"/>
</dbReference>
<keyword evidence="3" id="KW-1185">Reference proteome</keyword>
<feature type="region of interest" description="Disordered" evidence="1">
    <location>
        <begin position="17"/>
        <end position="72"/>
    </location>
</feature>